<dbReference type="GO" id="GO:0008104">
    <property type="term" value="P:intracellular protein localization"/>
    <property type="evidence" value="ECO:0007669"/>
    <property type="project" value="TreeGrafter"/>
</dbReference>
<comment type="caution">
    <text evidence="11">The sequence shown here is derived from an EMBL/GenBank/DDBJ whole genome shotgun (WGS) entry which is preliminary data.</text>
</comment>
<feature type="domain" description="LKB1 serine/threonine kinase interacting protein 1 N-terminal" evidence="7">
    <location>
        <begin position="8"/>
        <end position="95"/>
    </location>
</feature>
<dbReference type="EMBL" id="MU562415">
    <property type="protein sequence ID" value="KAI5613477.1"/>
    <property type="molecule type" value="Genomic_DNA"/>
</dbReference>
<dbReference type="Gene3D" id="3.80.10.10">
    <property type="entry name" value="Ribonuclease Inhibitor"/>
    <property type="match status" value="1"/>
</dbReference>
<evidence type="ECO:0000256" key="2">
    <source>
        <dbReference type="ARBA" id="ARBA00008771"/>
    </source>
</evidence>
<keyword evidence="11" id="KW-0418">Kinase</keyword>
<dbReference type="InterPro" id="IPR057288">
    <property type="entry name" value="PH_PLEKHM2"/>
</dbReference>
<dbReference type="InterPro" id="IPR031782">
    <property type="entry name" value="LIP1_N"/>
</dbReference>
<comment type="subcellular location">
    <subcellularLocation>
        <location evidence="1">Cytoplasm</location>
    </subcellularLocation>
</comment>
<feature type="non-terminal residue" evidence="11">
    <location>
        <position position="1"/>
    </location>
</feature>
<evidence type="ECO:0000259" key="10">
    <source>
        <dbReference type="Pfam" id="PF25624"/>
    </source>
</evidence>
<dbReference type="InterPro" id="IPR057292">
    <property type="entry name" value="PH_S11IP"/>
</dbReference>
<dbReference type="Pfam" id="PF15904">
    <property type="entry name" value="LIP1"/>
    <property type="match status" value="1"/>
</dbReference>
<evidence type="ECO:0000313" key="11">
    <source>
        <dbReference type="EMBL" id="KAI5613477.1"/>
    </source>
</evidence>
<sequence length="1173" mass="132545">MSDTQGGKSILVHNLSTLLRNNGDSVLDGSSTLTLQVACIQHLTHLFEQYLISHPRQHSFLALPSHPADTTSLLQVQFLFDMLQKTVSLKLVHPPGLRLQSIVKIYPFKSLKHLELKRIPPHCLQGLCGIYTQLEVFTCSKSLNSLEELLLLCGGDLSTALPWLELHTLNFSYNSISCLDESLRLLNVLKSLDLSHNKIKECAEFLKPLCELKHLNLSYNNLQRAPELGLNTQARLVTLVLRHNEVENINGIEHLSSLQHLDLAYNLLMEHILLAPLSLLHNLNMLSLEGNPLYFQKTHRKSTVHHLSPQAAFRGLQLDGSTLSSTELAVLTKPRQLIPQMSPSLQVAMTPAQNIQDMSSARGELSVSLSISESGANRVFKRKSKSKVKVRAASISEPSDTEPSTSSLQDIILNHQKDIEKLDSFREKMGEDWLRYQHHLNGTPALVFGPRVDRQVTQMIAETHCIPLPPQTKTDCTMPDTPLLSSKSKGEEEQTLDFQPETESTLQWTGHSFVDIESTLETSLADPQSPEQVTNDLAVGEEEEDLEVDLCRPMLVRVLSEIEDFNRKKESGLLFLRVHQTYILEVDMYQGCVKSRFELDCLQQVSSGQAIGTKEGKESFYPVLELHFSYISHERQKRRYIVLDDDPEEALQVLLELLSRVATENERQAEKKKTAAILLQCLKCQVEFSQPPSQKNALSKPGVHHRYHGKREKEQTAGDAVCCPECNSDHVIQLAGQTTPSNSTPDPCDIGQDGDKCFRFKYSDTQKVNIPTFVHRLIVKCILYIIHMHITIHVRTFSDELAEGTTDTFLMAQCGQFKSVSSQIKAYPSHQIGFQSFDSQLTSDQEESEHRLSQSFLSQSLKKGKYISNVIQFYLLFNGFETVDHRLKLFLDVEVFEGEEDIHCFLKTSVVKFGDPVEFPSLMVVSNQRIYILEITSQAEGLPSEWLQKRDSHQLCVLSYLEVGLGSQSIHMEFDVNSAAYTLLIRDSTRCKHFFNQLIGNEEDELTPKSDMKLKTVSATQLNPKHYLWPLVCESSKTDSEKDNHPPFLYILAFLQLGDSLTSVTVLATQETLCLLDENHQWRKSCSMLSANEMAQTTSGQVTLRETQPISSVSSILLCSSDPCQVNIQLYDEVAKEEKTWHLRSEAVLEIQGLVNWIKEQWEAMFGVKLITV</sequence>
<dbReference type="InterPro" id="IPR001611">
    <property type="entry name" value="Leu-rich_rpt"/>
</dbReference>
<proteinExistence type="inferred from homology"/>
<dbReference type="AlphaFoldDB" id="A0AAD5ADA2"/>
<dbReference type="Pfam" id="PF25357">
    <property type="entry name" value="PH_S11IP"/>
    <property type="match status" value="1"/>
</dbReference>
<dbReference type="PANTHER" id="PTHR15454:SF69">
    <property type="entry name" value="SERINE_THREONINE-PROTEIN KINASE 11-INTERACTING PROTEIN"/>
    <property type="match status" value="1"/>
</dbReference>
<keyword evidence="12" id="KW-1185">Reference proteome</keyword>
<dbReference type="PANTHER" id="PTHR15454">
    <property type="entry name" value="NISCHARIN RELATED"/>
    <property type="match status" value="1"/>
</dbReference>
<keyword evidence="6" id="KW-0677">Repeat</keyword>
<dbReference type="Pfam" id="PF25624">
    <property type="entry name" value="PH_S11IP_C"/>
    <property type="match status" value="1"/>
</dbReference>
<evidence type="ECO:0000259" key="7">
    <source>
        <dbReference type="Pfam" id="PF15904"/>
    </source>
</evidence>
<feature type="domain" description="PLEKHM2 PH" evidence="8">
    <location>
        <begin position="881"/>
        <end position="998"/>
    </location>
</feature>
<evidence type="ECO:0000259" key="9">
    <source>
        <dbReference type="Pfam" id="PF25357"/>
    </source>
</evidence>
<protein>
    <recommendedName>
        <fullName evidence="3">Serine/threonine-protein kinase 11-interacting protein</fullName>
    </recommendedName>
</protein>
<dbReference type="InterPro" id="IPR032675">
    <property type="entry name" value="LRR_dom_sf"/>
</dbReference>
<keyword evidence="11" id="KW-0808">Transferase</keyword>
<dbReference type="InterPro" id="IPR057676">
    <property type="entry name" value="PH_S11IP_C"/>
</dbReference>
<keyword evidence="5" id="KW-0433">Leucine-rich repeat</keyword>
<evidence type="ECO:0000256" key="4">
    <source>
        <dbReference type="ARBA" id="ARBA00022490"/>
    </source>
</evidence>
<gene>
    <name evidence="11" type="ORF">C0J50_3881</name>
</gene>
<dbReference type="PROSITE" id="PS51450">
    <property type="entry name" value="LRR"/>
    <property type="match status" value="3"/>
</dbReference>
<dbReference type="GO" id="GO:0016301">
    <property type="term" value="F:kinase activity"/>
    <property type="evidence" value="ECO:0007669"/>
    <property type="project" value="UniProtKB-KW"/>
</dbReference>
<evidence type="ECO:0000259" key="8">
    <source>
        <dbReference type="Pfam" id="PF23142"/>
    </source>
</evidence>
<dbReference type="FunFam" id="3.80.10.10:FF:000527">
    <property type="entry name" value="Serine/threonine kinase 11 interacting protein"/>
    <property type="match status" value="1"/>
</dbReference>
<evidence type="ECO:0000313" key="12">
    <source>
        <dbReference type="Proteomes" id="UP001205998"/>
    </source>
</evidence>
<feature type="domain" description="Serine/threonine-protein kinase 11-interacting protein PH" evidence="9">
    <location>
        <begin position="544"/>
        <end position="665"/>
    </location>
</feature>
<feature type="domain" description="STK11-interacting protein C-terminal PH" evidence="10">
    <location>
        <begin position="1022"/>
        <end position="1172"/>
    </location>
</feature>
<reference evidence="11" key="1">
    <citation type="submission" date="2018-07" db="EMBL/GenBank/DDBJ databases">
        <title>Comparative genomics of catfishes provides insights into carnivory and benthic adaptation.</title>
        <authorList>
            <person name="Zhang Y."/>
            <person name="Wang D."/>
            <person name="Peng Z."/>
            <person name="Zheng S."/>
            <person name="Shao F."/>
            <person name="Tao W."/>
        </authorList>
    </citation>
    <scope>NUCLEOTIDE SEQUENCE</scope>
    <source>
        <strain evidence="11">Chongqing</strain>
    </source>
</reference>
<dbReference type="Proteomes" id="UP001205998">
    <property type="component" value="Unassembled WGS sequence"/>
</dbReference>
<evidence type="ECO:0000256" key="5">
    <source>
        <dbReference type="ARBA" id="ARBA00022614"/>
    </source>
</evidence>
<dbReference type="SUPFAM" id="SSF52058">
    <property type="entry name" value="L domain-like"/>
    <property type="match status" value="1"/>
</dbReference>
<accession>A0AAD5ADA2</accession>
<evidence type="ECO:0000256" key="3">
    <source>
        <dbReference type="ARBA" id="ARBA00020683"/>
    </source>
</evidence>
<keyword evidence="4" id="KW-0963">Cytoplasm</keyword>
<evidence type="ECO:0000256" key="6">
    <source>
        <dbReference type="ARBA" id="ARBA00022737"/>
    </source>
</evidence>
<organism evidence="11 12">
    <name type="scientific">Silurus asotus</name>
    <name type="common">Amur catfish</name>
    <name type="synonym">Parasilurus asotus</name>
    <dbReference type="NCBI Taxonomy" id="30991"/>
    <lineage>
        <taxon>Eukaryota</taxon>
        <taxon>Metazoa</taxon>
        <taxon>Chordata</taxon>
        <taxon>Craniata</taxon>
        <taxon>Vertebrata</taxon>
        <taxon>Euteleostomi</taxon>
        <taxon>Actinopterygii</taxon>
        <taxon>Neopterygii</taxon>
        <taxon>Teleostei</taxon>
        <taxon>Ostariophysi</taxon>
        <taxon>Siluriformes</taxon>
        <taxon>Siluridae</taxon>
        <taxon>Silurus</taxon>
    </lineage>
</organism>
<comment type="similarity">
    <text evidence="2">Belongs to the STK11IP family.</text>
</comment>
<dbReference type="Pfam" id="PF23142">
    <property type="entry name" value="PH_PLEKHM2"/>
    <property type="match status" value="1"/>
</dbReference>
<dbReference type="GO" id="GO:0005737">
    <property type="term" value="C:cytoplasm"/>
    <property type="evidence" value="ECO:0007669"/>
    <property type="project" value="UniProtKB-SubCell"/>
</dbReference>
<name>A0AAD5ADA2_SILAS</name>
<evidence type="ECO:0000256" key="1">
    <source>
        <dbReference type="ARBA" id="ARBA00004496"/>
    </source>
</evidence>